<proteinExistence type="predicted"/>
<reference evidence="3 4" key="1">
    <citation type="submission" date="2016-10" db="EMBL/GenBank/DDBJ databases">
        <title>Comparative genomics of Bacillus thuringiensis reveals a path to pathogens against multiple invertebrate hosts.</title>
        <authorList>
            <person name="Zheng J."/>
            <person name="Gao Q."/>
            <person name="Liu H."/>
            <person name="Peng D."/>
            <person name="Ruan L."/>
            <person name="Sun M."/>
        </authorList>
    </citation>
    <scope>NUCLEOTIDE SEQUENCE [LARGE SCALE GENOMIC DNA]</scope>
    <source>
        <strain evidence="3">BGSC 4BW1</strain>
    </source>
</reference>
<dbReference type="EMBL" id="MOOP01000037">
    <property type="protein sequence ID" value="OUB51674.1"/>
    <property type="molecule type" value="Genomic_DNA"/>
</dbReference>
<dbReference type="GO" id="GO:0016757">
    <property type="term" value="F:glycosyltransferase activity"/>
    <property type="evidence" value="ECO:0007669"/>
    <property type="project" value="TreeGrafter"/>
</dbReference>
<dbReference type="Gene3D" id="3.40.50.2000">
    <property type="entry name" value="Glycogen Phosphorylase B"/>
    <property type="match status" value="2"/>
</dbReference>
<dbReference type="PANTHER" id="PTHR46401">
    <property type="entry name" value="GLYCOSYLTRANSFERASE WBBK-RELATED"/>
    <property type="match status" value="1"/>
</dbReference>
<dbReference type="RefSeq" id="WP_044306719.1">
    <property type="nucleotide sequence ID" value="NZ_MOOP01000037.1"/>
</dbReference>
<comment type="caution">
    <text evidence="3">The sequence shown here is derived from an EMBL/GenBank/DDBJ whole genome shotgun (WGS) entry which is preliminary data.</text>
</comment>
<evidence type="ECO:0000256" key="1">
    <source>
        <dbReference type="ARBA" id="ARBA00022679"/>
    </source>
</evidence>
<dbReference type="PANTHER" id="PTHR46401:SF2">
    <property type="entry name" value="GLYCOSYLTRANSFERASE WBBK-RELATED"/>
    <property type="match status" value="1"/>
</dbReference>
<accession>A0A9X6LPD2</accession>
<dbReference type="Proteomes" id="UP000195120">
    <property type="component" value="Unassembled WGS sequence"/>
</dbReference>
<dbReference type="NCBIfam" id="NF046071">
    <property type="entry name" value="B1-4RhmsylTfaseCps2T"/>
    <property type="match status" value="1"/>
</dbReference>
<name>A0A9X6LPD2_BACTU</name>
<dbReference type="InterPro" id="IPR015393">
    <property type="entry name" value="DUF1972"/>
</dbReference>
<organism evidence="3 4">
    <name type="scientific">Bacillus thuringiensis serovar iberica</name>
    <dbReference type="NCBI Taxonomy" id="180866"/>
    <lineage>
        <taxon>Bacteria</taxon>
        <taxon>Bacillati</taxon>
        <taxon>Bacillota</taxon>
        <taxon>Bacilli</taxon>
        <taxon>Bacillales</taxon>
        <taxon>Bacillaceae</taxon>
        <taxon>Bacillus</taxon>
        <taxon>Bacillus cereus group</taxon>
    </lineage>
</organism>
<sequence length="385" mass="44459">MKHVFIIGSKGIPAKYGGFETFVEYLTARKQSEDIQYHVSCLAHDNDEFKHNNARCFNVKTPEIGSAKAVAYDILSLKECIRYIKRNSLTNCIVYVLACRIGPFFSFYKNKLEKMGVKVFVNPDGHEWKRSKWSPAIRTYWKISEKLMVKNADLLVCDSKGIESYIKTDYKKYNPKTTFIAYGADVTSSSLKDEDVKLNEWYKKHDISANEYYLVVGRFVPENNYELMVREFMKSDSKKDFVIISNVEQNQFYQDLLATTNFDKDPRVKFVGTVYDQELLKKVRENAFAYFHGHEVGGTNPSLLEALASTKLNMLLDVVFNKEVGEAGAVYFSKEGGSLANLIHDVERYSQEQINELSNKAKDRIIHEYSWEKIVTDYESLFLKS</sequence>
<feature type="domain" description="DUF1972" evidence="2">
    <location>
        <begin position="1"/>
        <end position="185"/>
    </location>
</feature>
<evidence type="ECO:0000313" key="3">
    <source>
        <dbReference type="EMBL" id="OUB51674.1"/>
    </source>
</evidence>
<keyword evidence="1 3" id="KW-0808">Transferase</keyword>
<gene>
    <name evidence="3" type="ORF">BK741_07325</name>
</gene>
<dbReference type="Pfam" id="PF09314">
    <property type="entry name" value="DUF1972"/>
    <property type="match status" value="1"/>
</dbReference>
<evidence type="ECO:0000313" key="4">
    <source>
        <dbReference type="Proteomes" id="UP000195120"/>
    </source>
</evidence>
<evidence type="ECO:0000259" key="2">
    <source>
        <dbReference type="Pfam" id="PF09314"/>
    </source>
</evidence>
<dbReference type="SUPFAM" id="SSF53756">
    <property type="entry name" value="UDP-Glycosyltransferase/glycogen phosphorylase"/>
    <property type="match status" value="1"/>
</dbReference>
<protein>
    <submittedName>
        <fullName evidence="3">Glycosyl transferase</fullName>
    </submittedName>
</protein>
<dbReference type="AlphaFoldDB" id="A0A9X6LPD2"/>